<name>A0A645H6P1_9ZZZZ</name>
<protein>
    <submittedName>
        <fullName evidence="2">Uncharacterized protein</fullName>
    </submittedName>
</protein>
<dbReference type="EMBL" id="VSSQ01087383">
    <property type="protein sequence ID" value="MPN34380.1"/>
    <property type="molecule type" value="Genomic_DNA"/>
</dbReference>
<keyword evidence="1" id="KW-0472">Membrane</keyword>
<reference evidence="2" key="1">
    <citation type="submission" date="2019-08" db="EMBL/GenBank/DDBJ databases">
        <authorList>
            <person name="Kucharzyk K."/>
            <person name="Murdoch R.W."/>
            <person name="Higgins S."/>
            <person name="Loffler F."/>
        </authorList>
    </citation>
    <scope>NUCLEOTIDE SEQUENCE</scope>
</reference>
<accession>A0A645H6P1</accession>
<proteinExistence type="predicted"/>
<evidence type="ECO:0000313" key="2">
    <source>
        <dbReference type="EMBL" id="MPN34380.1"/>
    </source>
</evidence>
<keyword evidence="1" id="KW-1133">Transmembrane helix</keyword>
<keyword evidence="1" id="KW-0812">Transmembrane</keyword>
<organism evidence="2">
    <name type="scientific">bioreactor metagenome</name>
    <dbReference type="NCBI Taxonomy" id="1076179"/>
    <lineage>
        <taxon>unclassified sequences</taxon>
        <taxon>metagenomes</taxon>
        <taxon>ecological metagenomes</taxon>
    </lineage>
</organism>
<dbReference type="AlphaFoldDB" id="A0A645H6P1"/>
<gene>
    <name evidence="2" type="ORF">SDC9_181873</name>
</gene>
<evidence type="ECO:0000256" key="1">
    <source>
        <dbReference type="SAM" id="Phobius"/>
    </source>
</evidence>
<sequence>MKIIAGFEVEVYFIFGIISRSATVAIRRHNMDIKITLRLGRAALSRQAHKEIALTEDAVAVPIQVMLIDFKSGNILLFIPFKAAVDHLIEEAVEFTIGQQRCLLLYLFVVIHDFVNVNVILPVALIKDNELPGHSLHNFA</sequence>
<feature type="transmembrane region" description="Helical" evidence="1">
    <location>
        <begin position="103"/>
        <end position="126"/>
    </location>
</feature>
<comment type="caution">
    <text evidence="2">The sequence shown here is derived from an EMBL/GenBank/DDBJ whole genome shotgun (WGS) entry which is preliminary data.</text>
</comment>